<dbReference type="AlphaFoldDB" id="X0TNZ7"/>
<dbReference type="Gene3D" id="3.30.1050.10">
    <property type="entry name" value="SCP2 sterol-binding domain"/>
    <property type="match status" value="1"/>
</dbReference>
<name>X0TNZ7_9ZZZZ</name>
<feature type="domain" description="SCP2" evidence="1">
    <location>
        <begin position="34"/>
        <end position="113"/>
    </location>
</feature>
<evidence type="ECO:0000313" key="2">
    <source>
        <dbReference type="EMBL" id="GAF95288.1"/>
    </source>
</evidence>
<proteinExistence type="predicted"/>
<dbReference type="EMBL" id="BARS01013284">
    <property type="protein sequence ID" value="GAF95288.1"/>
    <property type="molecule type" value="Genomic_DNA"/>
</dbReference>
<gene>
    <name evidence="2" type="ORF">S01H1_23167</name>
</gene>
<dbReference type="InterPro" id="IPR003033">
    <property type="entry name" value="SCP2_sterol-bd_dom"/>
</dbReference>
<sequence>MPFPYRDPKQAEPFALGYFERLRDSDDICKTWLGLDAIVQLRIQEPDIAVFVDTRGGREMRIGPGLAAEAPDLTLTLTADSFHDIYTGQLNVFTAFATRRVRAEGNAALIMKTAWTLPQAIQVYREHCAAAGLPEQEPKAARPEA</sequence>
<dbReference type="SUPFAM" id="SSF55718">
    <property type="entry name" value="SCP-like"/>
    <property type="match status" value="1"/>
</dbReference>
<reference evidence="2" key="1">
    <citation type="journal article" date="2014" name="Front. Microbiol.">
        <title>High frequency of phylogenetically diverse reductive dehalogenase-homologous genes in deep subseafloor sedimentary metagenomes.</title>
        <authorList>
            <person name="Kawai M."/>
            <person name="Futagami T."/>
            <person name="Toyoda A."/>
            <person name="Takaki Y."/>
            <person name="Nishi S."/>
            <person name="Hori S."/>
            <person name="Arai W."/>
            <person name="Tsubouchi T."/>
            <person name="Morono Y."/>
            <person name="Uchiyama I."/>
            <person name="Ito T."/>
            <person name="Fujiyama A."/>
            <person name="Inagaki F."/>
            <person name="Takami H."/>
        </authorList>
    </citation>
    <scope>NUCLEOTIDE SEQUENCE</scope>
    <source>
        <strain evidence="2">Expedition CK06-06</strain>
    </source>
</reference>
<comment type="caution">
    <text evidence="2">The sequence shown here is derived from an EMBL/GenBank/DDBJ whole genome shotgun (WGS) entry which is preliminary data.</text>
</comment>
<accession>X0TNZ7</accession>
<feature type="non-terminal residue" evidence="2">
    <location>
        <position position="145"/>
    </location>
</feature>
<dbReference type="InterPro" id="IPR036527">
    <property type="entry name" value="SCP2_sterol-bd_dom_sf"/>
</dbReference>
<dbReference type="Pfam" id="PF02036">
    <property type="entry name" value="SCP2"/>
    <property type="match status" value="1"/>
</dbReference>
<organism evidence="2">
    <name type="scientific">marine sediment metagenome</name>
    <dbReference type="NCBI Taxonomy" id="412755"/>
    <lineage>
        <taxon>unclassified sequences</taxon>
        <taxon>metagenomes</taxon>
        <taxon>ecological metagenomes</taxon>
    </lineage>
</organism>
<evidence type="ECO:0000259" key="1">
    <source>
        <dbReference type="Pfam" id="PF02036"/>
    </source>
</evidence>
<protein>
    <recommendedName>
        <fullName evidence="1">SCP2 domain-containing protein</fullName>
    </recommendedName>
</protein>